<evidence type="ECO:0008006" key="4">
    <source>
        <dbReference type="Google" id="ProtNLM"/>
    </source>
</evidence>
<feature type="region of interest" description="Disordered" evidence="1">
    <location>
        <begin position="50"/>
        <end position="74"/>
    </location>
</feature>
<feature type="compositionally biased region" description="Basic and acidic residues" evidence="1">
    <location>
        <begin position="60"/>
        <end position="73"/>
    </location>
</feature>
<name>A0A653DE55_CALMS</name>
<keyword evidence="3" id="KW-1185">Reference proteome</keyword>
<dbReference type="PANTHER" id="PTHR46063">
    <property type="entry name" value="KELCH DOMAIN-CONTAINING PROTEIN"/>
    <property type="match status" value="1"/>
</dbReference>
<dbReference type="InterPro" id="IPR052588">
    <property type="entry name" value="Kelch_domain_protein"/>
</dbReference>
<dbReference type="Pfam" id="PF13415">
    <property type="entry name" value="Beta-prop_FBX42"/>
    <property type="match status" value="1"/>
</dbReference>
<evidence type="ECO:0000313" key="3">
    <source>
        <dbReference type="Proteomes" id="UP000410492"/>
    </source>
</evidence>
<proteinExistence type="predicted"/>
<sequence>PKFITSLVTCICFPNHKTETDPNLQFENPYNINNPKTKYLQHSQILLTMGKKNKAKNKGKGSEKTQAKTDKKLSNKMKKQLQAIGEDDIETIVAQIEQEEKKRQQVTETTVGPPSRRLNFSFVAHPDKEQLIMYGGEYFNGQKTYVYNDLFFYNIPTNTWTVCKAPGGPPPRCGHQMVVTSANKGQLWIFGGEYASPTQSQFYHYRDLWVFHLATKQWEKIAAPNGPSARSGHRMVFVKKQLFVFGGFHDNLRDYKYFNDVYCFNTETYKWSKIDTSGTPPQPRSGCCMVALSDGRILVYGGYSKERIKKDVDKGHVYSDCFLLSPDKNDTTGTKYKWIQTKLGGIHFSPRCSMPIAPTPNSLYAYCYGGVFDIEEDEENLAGNFFSDFHQLDLEKLVWKSVTLAKKDKEPKGRRKKDNEEDNDLEMEVEKIEEKVEATTIADDGVFKVTVGPSPSTPNYDLAADGDNSSVMFQPSPRINSGLAIKHSTLYLYGGMFEDGDKQITFSDFYSIDLKKLDGWKTIIADDTSNLEWLGSDSDSGNDEDDDNESDDDSDEDPDASDMETG</sequence>
<protein>
    <recommendedName>
        <fullName evidence="4">DUF4110 domain-containing protein</fullName>
    </recommendedName>
</protein>
<evidence type="ECO:0000256" key="1">
    <source>
        <dbReference type="SAM" id="MobiDB-lite"/>
    </source>
</evidence>
<evidence type="ECO:0000313" key="2">
    <source>
        <dbReference type="EMBL" id="VEN58479.1"/>
    </source>
</evidence>
<dbReference type="Gene3D" id="2.120.10.80">
    <property type="entry name" value="Kelch-type beta propeller"/>
    <property type="match status" value="1"/>
</dbReference>
<accession>A0A653DE55</accession>
<dbReference type="SUPFAM" id="SSF117281">
    <property type="entry name" value="Kelch motif"/>
    <property type="match status" value="2"/>
</dbReference>
<dbReference type="OrthoDB" id="4447at2759"/>
<organism evidence="2 3">
    <name type="scientific">Callosobruchus maculatus</name>
    <name type="common">Southern cowpea weevil</name>
    <name type="synonym">Pulse bruchid</name>
    <dbReference type="NCBI Taxonomy" id="64391"/>
    <lineage>
        <taxon>Eukaryota</taxon>
        <taxon>Metazoa</taxon>
        <taxon>Ecdysozoa</taxon>
        <taxon>Arthropoda</taxon>
        <taxon>Hexapoda</taxon>
        <taxon>Insecta</taxon>
        <taxon>Pterygota</taxon>
        <taxon>Neoptera</taxon>
        <taxon>Endopterygota</taxon>
        <taxon>Coleoptera</taxon>
        <taxon>Polyphaga</taxon>
        <taxon>Cucujiformia</taxon>
        <taxon>Chrysomeloidea</taxon>
        <taxon>Chrysomelidae</taxon>
        <taxon>Bruchinae</taxon>
        <taxon>Bruchini</taxon>
        <taxon>Callosobruchus</taxon>
    </lineage>
</organism>
<dbReference type="Proteomes" id="UP000410492">
    <property type="component" value="Unassembled WGS sequence"/>
</dbReference>
<feature type="non-terminal residue" evidence="2">
    <location>
        <position position="1"/>
    </location>
</feature>
<reference evidence="2 3" key="1">
    <citation type="submission" date="2019-01" db="EMBL/GenBank/DDBJ databases">
        <authorList>
            <person name="Sayadi A."/>
        </authorList>
    </citation>
    <scope>NUCLEOTIDE SEQUENCE [LARGE SCALE GENOMIC DNA]</scope>
</reference>
<dbReference type="InterPro" id="IPR015915">
    <property type="entry name" value="Kelch-typ_b-propeller"/>
</dbReference>
<feature type="compositionally biased region" description="Acidic residues" evidence="1">
    <location>
        <begin position="540"/>
        <end position="566"/>
    </location>
</feature>
<dbReference type="PANTHER" id="PTHR46063:SF1">
    <property type="entry name" value="KELCH DOMAIN-CONTAINING PROTEIN 4"/>
    <property type="match status" value="1"/>
</dbReference>
<feature type="region of interest" description="Disordered" evidence="1">
    <location>
        <begin position="531"/>
        <end position="566"/>
    </location>
</feature>
<dbReference type="EMBL" id="CAACVG010011619">
    <property type="protein sequence ID" value="VEN58479.1"/>
    <property type="molecule type" value="Genomic_DNA"/>
</dbReference>
<gene>
    <name evidence="2" type="ORF">CALMAC_LOCUS16837</name>
</gene>
<dbReference type="AlphaFoldDB" id="A0A653DE55"/>